<name>A0A8J2PGN1_9HEXA</name>
<evidence type="ECO:0000313" key="3">
    <source>
        <dbReference type="Proteomes" id="UP000708208"/>
    </source>
</evidence>
<sequence length="98" mass="11363">MMGKLLPIVSLGLLLGVYFLETQLVEGLKLDPVELAKHMSPDCRTYLKSPEGKEKMKSLKGSHEKYMKMLQEKCPGAHTWIQQKISEEEEKQRRKFEN</sequence>
<keyword evidence="3" id="KW-1185">Reference proteome</keyword>
<feature type="chain" id="PRO_5035308801" evidence="1">
    <location>
        <begin position="28"/>
        <end position="98"/>
    </location>
</feature>
<evidence type="ECO:0000256" key="1">
    <source>
        <dbReference type="SAM" id="SignalP"/>
    </source>
</evidence>
<gene>
    <name evidence="2" type="ORF">AFUS01_LOCUS24039</name>
</gene>
<dbReference type="EMBL" id="CAJVCH010296197">
    <property type="protein sequence ID" value="CAG7785414.1"/>
    <property type="molecule type" value="Genomic_DNA"/>
</dbReference>
<comment type="caution">
    <text evidence="2">The sequence shown here is derived from an EMBL/GenBank/DDBJ whole genome shotgun (WGS) entry which is preliminary data.</text>
</comment>
<protein>
    <submittedName>
        <fullName evidence="2">Uncharacterized protein</fullName>
    </submittedName>
</protein>
<organism evidence="2 3">
    <name type="scientific">Allacma fusca</name>
    <dbReference type="NCBI Taxonomy" id="39272"/>
    <lineage>
        <taxon>Eukaryota</taxon>
        <taxon>Metazoa</taxon>
        <taxon>Ecdysozoa</taxon>
        <taxon>Arthropoda</taxon>
        <taxon>Hexapoda</taxon>
        <taxon>Collembola</taxon>
        <taxon>Symphypleona</taxon>
        <taxon>Sminthuridae</taxon>
        <taxon>Allacma</taxon>
    </lineage>
</organism>
<evidence type="ECO:0000313" key="2">
    <source>
        <dbReference type="EMBL" id="CAG7785414.1"/>
    </source>
</evidence>
<dbReference type="Proteomes" id="UP000708208">
    <property type="component" value="Unassembled WGS sequence"/>
</dbReference>
<dbReference type="AlphaFoldDB" id="A0A8J2PGN1"/>
<feature type="signal peptide" evidence="1">
    <location>
        <begin position="1"/>
        <end position="27"/>
    </location>
</feature>
<accession>A0A8J2PGN1</accession>
<keyword evidence="1" id="KW-0732">Signal</keyword>
<reference evidence="2" key="1">
    <citation type="submission" date="2021-06" db="EMBL/GenBank/DDBJ databases">
        <authorList>
            <person name="Hodson N. C."/>
            <person name="Mongue J. A."/>
            <person name="Jaron S. K."/>
        </authorList>
    </citation>
    <scope>NUCLEOTIDE SEQUENCE</scope>
</reference>
<proteinExistence type="predicted"/>